<feature type="domain" description="Thioesterase" evidence="1">
    <location>
        <begin position="204"/>
        <end position="271"/>
    </location>
</feature>
<dbReference type="PANTHER" id="PTHR47260">
    <property type="entry name" value="UPF0644 PROTEIN PB2B4.06"/>
    <property type="match status" value="1"/>
</dbReference>
<accession>A0ABN8VMT7</accession>
<dbReference type="SUPFAM" id="SSF54637">
    <property type="entry name" value="Thioesterase/thiol ester dehydrase-isomerase"/>
    <property type="match status" value="1"/>
</dbReference>
<dbReference type="PANTHER" id="PTHR47260:SF4">
    <property type="entry name" value="MIOREX COMPLEX COMPONENT 3"/>
    <property type="match status" value="1"/>
</dbReference>
<organism evidence="2 3">
    <name type="scientific">Saccharomyces eubayanus</name>
    <name type="common">Yeast</name>
    <dbReference type="NCBI Taxonomy" id="1080349"/>
    <lineage>
        <taxon>Eukaryota</taxon>
        <taxon>Fungi</taxon>
        <taxon>Dikarya</taxon>
        <taxon>Ascomycota</taxon>
        <taxon>Saccharomycotina</taxon>
        <taxon>Saccharomycetes</taxon>
        <taxon>Saccharomycetales</taxon>
        <taxon>Saccharomycetaceae</taxon>
        <taxon>Saccharomyces</taxon>
    </lineage>
</organism>
<evidence type="ECO:0000259" key="1">
    <source>
        <dbReference type="Pfam" id="PF03061"/>
    </source>
</evidence>
<evidence type="ECO:0000313" key="3">
    <source>
        <dbReference type="Proteomes" id="UP001152964"/>
    </source>
</evidence>
<dbReference type="InterPro" id="IPR052061">
    <property type="entry name" value="PTE-AB_protein"/>
</dbReference>
<dbReference type="InterPro" id="IPR029069">
    <property type="entry name" value="HotDog_dom_sf"/>
</dbReference>
<dbReference type="Proteomes" id="UP001152964">
    <property type="component" value="Chromosome 2"/>
</dbReference>
<reference evidence="2" key="1">
    <citation type="submission" date="2022-08" db="EMBL/GenBank/DDBJ databases">
        <authorList>
            <person name="Byrne P K."/>
        </authorList>
    </citation>
    <scope>NUCLEOTIDE SEQUENCE</scope>
    <source>
        <strain evidence="2">UCD650</strain>
    </source>
</reference>
<protein>
    <recommendedName>
        <fullName evidence="1">Thioesterase domain-containing protein</fullName>
    </recommendedName>
</protein>
<dbReference type="InterPro" id="IPR006683">
    <property type="entry name" value="Thioestr_dom"/>
</dbReference>
<dbReference type="EMBL" id="OX291492">
    <property type="protein sequence ID" value="CAI1800944.1"/>
    <property type="molecule type" value="Genomic_DNA"/>
</dbReference>
<gene>
    <name evidence="2" type="primary">U6500B00330</name>
    <name evidence="2" type="ORF">SEUBUCD650_0B00330</name>
</gene>
<sequence>MKVMISFLCTPKLLKAFGLTRSLSPKENSFGKKVHIRKQGILFLQHWHCKTDGHASKMARIIPLLFKLVNRAVILPTVGFTLGVGAFVKAWPDDAGGLSLNDLKAPLKLASAAKSRQPMVLQRTDILAQVEESEIYKKLVNEDNTEHILFSEKIPSGHREYHVGQGLLFGKGKLEIDPLVFHDVDRGEVTVIYHLGTELGNREGNVHKGLLSLLLDEALCYCGFPLLPSKRGVTARLSLEFLEDIPVDTTIMLKASVKECKGRKCVIEGHLEEFPSEMASGKVGKGWNLFSPKNEAVKKFVKANCVLVEPTWFRYFNWLDMF</sequence>
<dbReference type="Pfam" id="PF03061">
    <property type="entry name" value="4HBT"/>
    <property type="match status" value="1"/>
</dbReference>
<name>A0ABN8VMT7_SACEU</name>
<dbReference type="Gene3D" id="3.10.129.10">
    <property type="entry name" value="Hotdog Thioesterase"/>
    <property type="match status" value="1"/>
</dbReference>
<evidence type="ECO:0000313" key="2">
    <source>
        <dbReference type="EMBL" id="CAI1800944.1"/>
    </source>
</evidence>
<proteinExistence type="predicted"/>
<keyword evidence="3" id="KW-1185">Reference proteome</keyword>